<dbReference type="RefSeq" id="XP_012907291.1">
    <property type="nucleotide sequence ID" value="XM_013051837.2"/>
</dbReference>
<protein>
    <submittedName>
        <fullName evidence="6">Leucine-rich repeat flightless-interacting protein 1 isoform X9</fullName>
    </submittedName>
</protein>
<evidence type="ECO:0000256" key="2">
    <source>
        <dbReference type="ARBA" id="ARBA00023054"/>
    </source>
</evidence>
<feature type="compositionally biased region" description="Basic and acidic residues" evidence="4">
    <location>
        <begin position="520"/>
        <end position="529"/>
    </location>
</feature>
<dbReference type="Proteomes" id="UP000000715">
    <property type="component" value="Unplaced"/>
</dbReference>
<feature type="compositionally biased region" description="Basic and acidic residues" evidence="4">
    <location>
        <begin position="905"/>
        <end position="916"/>
    </location>
</feature>
<dbReference type="GO" id="GO:0000981">
    <property type="term" value="F:DNA-binding transcription factor activity, RNA polymerase II-specific"/>
    <property type="evidence" value="ECO:0007669"/>
    <property type="project" value="TreeGrafter"/>
</dbReference>
<proteinExistence type="inferred from homology"/>
<dbReference type="AlphaFoldDB" id="A0A8U0NQP8"/>
<dbReference type="FunFam" id="1.20.5.4090:FF:000001">
    <property type="entry name" value="leucine-rich repeat flightless-interacting protein 2 isoform X1"/>
    <property type="match status" value="1"/>
</dbReference>
<feature type="coiled-coil region" evidence="3">
    <location>
        <begin position="246"/>
        <end position="423"/>
    </location>
</feature>
<reference evidence="6" key="1">
    <citation type="submission" date="2025-08" db="UniProtKB">
        <authorList>
            <consortium name="RefSeq"/>
        </authorList>
    </citation>
    <scope>IDENTIFICATION</scope>
    <source>
        <tissue evidence="6">Brain</tissue>
    </source>
</reference>
<dbReference type="Pfam" id="PF09738">
    <property type="entry name" value="LRRFIP"/>
    <property type="match status" value="2"/>
</dbReference>
<feature type="compositionally biased region" description="Low complexity" evidence="4">
    <location>
        <begin position="181"/>
        <end position="195"/>
    </location>
</feature>
<evidence type="ECO:0000313" key="6">
    <source>
        <dbReference type="RefSeq" id="XP_012907291.1"/>
    </source>
</evidence>
<organism evidence="5 6">
    <name type="scientific">Mustela putorius furo</name>
    <name type="common">European domestic ferret</name>
    <name type="synonym">Mustela furo</name>
    <dbReference type="NCBI Taxonomy" id="9669"/>
    <lineage>
        <taxon>Eukaryota</taxon>
        <taxon>Metazoa</taxon>
        <taxon>Chordata</taxon>
        <taxon>Craniata</taxon>
        <taxon>Vertebrata</taxon>
        <taxon>Euteleostomi</taxon>
        <taxon>Mammalia</taxon>
        <taxon>Eutheria</taxon>
        <taxon>Laurasiatheria</taxon>
        <taxon>Carnivora</taxon>
        <taxon>Caniformia</taxon>
        <taxon>Musteloidea</taxon>
        <taxon>Mustelidae</taxon>
        <taxon>Mustelinae</taxon>
        <taxon>Mustela</taxon>
    </lineage>
</organism>
<feature type="region of interest" description="Disordered" evidence="4">
    <location>
        <begin position="162"/>
        <end position="213"/>
    </location>
</feature>
<dbReference type="InterPro" id="IPR019139">
    <property type="entry name" value="LRRFIP1/2"/>
</dbReference>
<keyword evidence="5" id="KW-1185">Reference proteome</keyword>
<dbReference type="OrthoDB" id="10028421at2759"/>
<feature type="compositionally biased region" description="Polar residues" evidence="4">
    <location>
        <begin position="676"/>
        <end position="691"/>
    </location>
</feature>
<feature type="compositionally biased region" description="Basic residues" evidence="4">
    <location>
        <begin position="811"/>
        <end position="825"/>
    </location>
</feature>
<feature type="compositionally biased region" description="Acidic residues" evidence="4">
    <location>
        <begin position="866"/>
        <end position="878"/>
    </location>
</feature>
<feature type="compositionally biased region" description="Basic and acidic residues" evidence="4">
    <location>
        <begin position="710"/>
        <end position="719"/>
    </location>
</feature>
<evidence type="ECO:0000256" key="4">
    <source>
        <dbReference type="SAM" id="MobiDB-lite"/>
    </source>
</evidence>
<feature type="region of interest" description="Disordered" evidence="4">
    <location>
        <begin position="643"/>
        <end position="1042"/>
    </location>
</feature>
<gene>
    <name evidence="6" type="primary">LRRFIP1</name>
</gene>
<feature type="compositionally biased region" description="Basic and acidic residues" evidence="4">
    <location>
        <begin position="1021"/>
        <end position="1042"/>
    </location>
</feature>
<feature type="compositionally biased region" description="Basic and acidic residues" evidence="4">
    <location>
        <begin position="198"/>
        <end position="211"/>
    </location>
</feature>
<feature type="compositionally biased region" description="Polar residues" evidence="4">
    <location>
        <begin position="548"/>
        <end position="561"/>
    </location>
</feature>
<dbReference type="GeneID" id="101680831"/>
<evidence type="ECO:0000313" key="5">
    <source>
        <dbReference type="Proteomes" id="UP000000715"/>
    </source>
</evidence>
<accession>A0A8U0NQP8</accession>
<dbReference type="PANTHER" id="PTHR19212">
    <property type="entry name" value="LEUCINE RICH REPEAT IN FLII INTERACTING PROTEIN"/>
    <property type="match status" value="1"/>
</dbReference>
<name>A0A8U0NQP8_MUSPF</name>
<keyword evidence="2 3" id="KW-0175">Coiled coil</keyword>
<feature type="compositionally biased region" description="Basic and acidic residues" evidence="4">
    <location>
        <begin position="739"/>
        <end position="754"/>
    </location>
</feature>
<evidence type="ECO:0000256" key="1">
    <source>
        <dbReference type="ARBA" id="ARBA00008275"/>
    </source>
</evidence>
<feature type="compositionally biased region" description="Basic and acidic residues" evidence="4">
    <location>
        <begin position="847"/>
        <end position="863"/>
    </location>
</feature>
<dbReference type="Gene3D" id="1.20.5.4090">
    <property type="match status" value="1"/>
</dbReference>
<sequence>MDMGTQGSGRKRLPNRERLTAEDDALNQIAREAEARLAAKRAARAEAREIRMKELERQQKEIYQVQKKYYGLDTKWGDIEQWMEDTERYSRRSRRNTSASDEDERMSVGSRGSLRSQPDLEYGGPYAWTNGYDGDVYGSQTLNRRSGRASVFNESSLLGGTRRGSACGSYAPSEHGGHLNSSSRASSRASSARASPVVEERPEKEFTEKGSRGLPSLSAATLASLGGTSSRRGSGDTSISVDTEASIREIKELNELKDQIQDVEGKYMQGLKEMKDSLAEVEEKYKKAMVSNAQLDNEKTNFLYQVDTLKDMLLELEEQLAESRRQYDEKNKEFEREKHAHSILQFQFAEVKEALKQREELLEEIRQLQQKQASYIREISDLQETIEWKDKKIGALERQKEFFDSIRSDRDDLREEVVMLKEELKKHGIVLNSEPVTNGETSDTLNNVGHQVPSKLTKEELNALKTAGDGTLGRASEVEVQSEIVENVGKKEILQNTERERHKEDPAQECVGTEVFHPGENAEDHKASEDGAPSPGALADATNEEKAQNQILENASLLENTKQVESDEVRNTPGDRTGASLEQSECLHVLGGEAPDPGTGQDSYDALDIKIHSKESAENQEDLNANLGEGSTKLCAESNCLQSSEAGGLGSAHTGQEDGSPMEGVVEAGLMGPGEQVSTEASGPPTSSHDNVNFDEQRATKASTELDPSTGRDLDKEFSEQEAAEPQELPGQSTAVDGGQDKKEDGERGLRDEEPTQTELQSVAYCPEARSSPQGATGLAVADAESEPLDRKDTEEERNDQQGEALDSSQKKTKNKKKKNKKKKTTAPVETLNEVEKQLTFQDSDLSEVKEDEPVALTDRKPAVEAPDEVIESPEEESVAGSSENPDCPENPKIELNETLNQEDNGVKAKGGKETADGDTSALGDDTTPSLGTSARDKELEEAMIKDSAKNDGAAHRGPPEPRSGGASSSTLLEGEDSEDAPQTGSTEQHEMAEGPSQRVKKVAENDDLAPSMELGVCTSEGRDEPRGESEKGRSKEDCTMS</sequence>
<evidence type="ECO:0000256" key="3">
    <source>
        <dbReference type="SAM" id="Coils"/>
    </source>
</evidence>
<feature type="region of interest" description="Disordered" evidence="4">
    <location>
        <begin position="520"/>
        <end position="607"/>
    </location>
</feature>
<feature type="region of interest" description="Disordered" evidence="4">
    <location>
        <begin position="86"/>
        <end position="120"/>
    </location>
</feature>
<feature type="region of interest" description="Disordered" evidence="4">
    <location>
        <begin position="1"/>
        <end position="23"/>
    </location>
</feature>
<comment type="similarity">
    <text evidence="1">Belongs to the LRRFIP family.</text>
</comment>
<dbReference type="GO" id="GO:0000978">
    <property type="term" value="F:RNA polymerase II cis-regulatory region sequence-specific DNA binding"/>
    <property type="evidence" value="ECO:0007669"/>
    <property type="project" value="TreeGrafter"/>
</dbReference>
<dbReference type="CTD" id="9208"/>
<feature type="compositionally biased region" description="Basic and acidic residues" evidence="4">
    <location>
        <begin position="788"/>
        <end position="801"/>
    </location>
</feature>
<dbReference type="PANTHER" id="PTHR19212:SF5">
    <property type="entry name" value="LEUCINE-RICH REPEAT FLIGHTLESS-INTERACTING PROTEIN 1"/>
    <property type="match status" value="1"/>
</dbReference>
<feature type="compositionally biased region" description="Basic and acidic residues" evidence="4">
    <location>
        <begin position="935"/>
        <end position="960"/>
    </location>
</feature>